<protein>
    <submittedName>
        <fullName evidence="1">Uncharacterized protein</fullName>
    </submittedName>
</protein>
<organism evidence="1 2">
    <name type="scientific">Catharanthus roseus</name>
    <name type="common">Madagascar periwinkle</name>
    <name type="synonym">Vinca rosea</name>
    <dbReference type="NCBI Taxonomy" id="4058"/>
    <lineage>
        <taxon>Eukaryota</taxon>
        <taxon>Viridiplantae</taxon>
        <taxon>Streptophyta</taxon>
        <taxon>Embryophyta</taxon>
        <taxon>Tracheophyta</taxon>
        <taxon>Spermatophyta</taxon>
        <taxon>Magnoliopsida</taxon>
        <taxon>eudicotyledons</taxon>
        <taxon>Gunneridae</taxon>
        <taxon>Pentapetalae</taxon>
        <taxon>asterids</taxon>
        <taxon>lamiids</taxon>
        <taxon>Gentianales</taxon>
        <taxon>Apocynaceae</taxon>
        <taxon>Rauvolfioideae</taxon>
        <taxon>Vinceae</taxon>
        <taxon>Catharanthinae</taxon>
        <taxon>Catharanthus</taxon>
    </lineage>
</organism>
<dbReference type="EMBL" id="CM044708">
    <property type="protein sequence ID" value="KAI5651003.1"/>
    <property type="molecule type" value="Genomic_DNA"/>
</dbReference>
<accession>A0ACB9ZTS2</accession>
<proteinExistence type="predicted"/>
<evidence type="ECO:0000313" key="2">
    <source>
        <dbReference type="Proteomes" id="UP001060085"/>
    </source>
</evidence>
<gene>
    <name evidence="1" type="ORF">M9H77_37008</name>
</gene>
<evidence type="ECO:0000313" key="1">
    <source>
        <dbReference type="EMBL" id="KAI5651003.1"/>
    </source>
</evidence>
<name>A0ACB9ZTS2_CATRO</name>
<sequence length="482" mass="52021">MDSHRWLVILWITIILSFQYSNNVEGRHHTSKKHKSKSPSSGSPAYAPSPDDSASESPDNPPPVPSDPSNPPSPPDTGNSTSINGCTFDVTSFGAVGDGNTDDTDAFRAAWKAACQVESALLLVPSGYQFMIYSTIFSGPCKPGLVFQVDGVLMAPNGPDCWPEADSKQQWLVFYRLDDMTLTGTGTIEGNGQEWWNLPCKPHMGPHGSTLPGPCDSPALLRFFMSSNLVVRGLQIQNSPKFHMKFDGCEGVIIDKLSISSPKLSPNTDGIHIQDTRLVGIYNSVIGNGDDCISIGPGCSDVDIEGVTCGPSHGISIGSLGVQHSQACVSNITVRNAIIKDSDNGVRIKTWQGGSGSVTGISFENIQMENVRNCIIVDQYYCLSKACRNETSAVYVTDLTFRNIKGTYDVRSPPIHFACSDTVACTNITMSEVELLPFEGELVDDPFCWNAYGVQETLTIPPIDCLQDGLPETLGESSRYGC</sequence>
<dbReference type="Proteomes" id="UP001060085">
    <property type="component" value="Linkage Group LG08"/>
</dbReference>
<reference evidence="2" key="1">
    <citation type="journal article" date="2023" name="Nat. Plants">
        <title>Single-cell RNA sequencing provides a high-resolution roadmap for understanding the multicellular compartmentation of specialized metabolism.</title>
        <authorList>
            <person name="Sun S."/>
            <person name="Shen X."/>
            <person name="Li Y."/>
            <person name="Li Y."/>
            <person name="Wang S."/>
            <person name="Li R."/>
            <person name="Zhang H."/>
            <person name="Shen G."/>
            <person name="Guo B."/>
            <person name="Wei J."/>
            <person name="Xu J."/>
            <person name="St-Pierre B."/>
            <person name="Chen S."/>
            <person name="Sun C."/>
        </authorList>
    </citation>
    <scope>NUCLEOTIDE SEQUENCE [LARGE SCALE GENOMIC DNA]</scope>
</reference>
<keyword evidence="2" id="KW-1185">Reference proteome</keyword>
<comment type="caution">
    <text evidence="1">The sequence shown here is derived from an EMBL/GenBank/DDBJ whole genome shotgun (WGS) entry which is preliminary data.</text>
</comment>